<feature type="non-terminal residue" evidence="6">
    <location>
        <position position="1"/>
    </location>
</feature>
<feature type="transmembrane region" description="Helical" evidence="5">
    <location>
        <begin position="44"/>
        <end position="64"/>
    </location>
</feature>
<name>A0A382TQN7_9ZZZZ</name>
<dbReference type="PANTHER" id="PTHR11048:SF5">
    <property type="entry name" value="DECAPRENYL-PHOSPHATE PHOSPHORIBOSYLTRANSFERASE"/>
    <property type="match status" value="1"/>
</dbReference>
<dbReference type="InterPro" id="IPR000537">
    <property type="entry name" value="UbiA_prenyltransferase"/>
</dbReference>
<dbReference type="PANTHER" id="PTHR11048">
    <property type="entry name" value="PRENYLTRANSFERASES"/>
    <property type="match status" value="1"/>
</dbReference>
<protein>
    <recommendedName>
        <fullName evidence="7">UbiA prenyltransferase family protein</fullName>
    </recommendedName>
</protein>
<accession>A0A382TQN7</accession>
<dbReference type="CDD" id="cd13963">
    <property type="entry name" value="PT_UbiA_2"/>
    <property type="match status" value="1"/>
</dbReference>
<feature type="transmembrane region" description="Helical" evidence="5">
    <location>
        <begin position="164"/>
        <end position="182"/>
    </location>
</feature>
<dbReference type="EMBL" id="UINC01138448">
    <property type="protein sequence ID" value="SVD24394.1"/>
    <property type="molecule type" value="Genomic_DNA"/>
</dbReference>
<evidence type="ECO:0008006" key="7">
    <source>
        <dbReference type="Google" id="ProtNLM"/>
    </source>
</evidence>
<dbReference type="GO" id="GO:0016765">
    <property type="term" value="F:transferase activity, transferring alkyl or aryl (other than methyl) groups"/>
    <property type="evidence" value="ECO:0007669"/>
    <property type="project" value="InterPro"/>
</dbReference>
<comment type="subcellular location">
    <subcellularLocation>
        <location evidence="1">Membrane</location>
        <topology evidence="1">Multi-pass membrane protein</topology>
    </subcellularLocation>
</comment>
<sequence length="270" mass="30563">VNSIRKQRVSLTDYLKAIRIHHWPKNTLIFLPALTGHFITFDNFSILLVLFFSLSFVASGLYLMNDLLDITNDRKHPTKKLRLIASGSLSPKNAKVISLLLIGIGLLSSFAISVYAGILIFLYTILVSAYSLYIKKAPFFEAFFLTLVYILRIAIGVIAVDTGVSQWLMLFSFFFFFFLVLAKRHTELLLYESSLENDPTGRGYSIEDINLIQSFSVSSAFLSLLVFGLYISSPKVQALYTSPYYLWAVALLGLFWCINVMVLVHKGKMH</sequence>
<dbReference type="InterPro" id="IPR039653">
    <property type="entry name" value="Prenyltransferase"/>
</dbReference>
<dbReference type="Gene3D" id="1.10.357.140">
    <property type="entry name" value="UbiA prenyltransferase"/>
    <property type="match status" value="1"/>
</dbReference>
<reference evidence="6" key="1">
    <citation type="submission" date="2018-05" db="EMBL/GenBank/DDBJ databases">
        <authorList>
            <person name="Lanie J.A."/>
            <person name="Ng W.-L."/>
            <person name="Kazmierczak K.M."/>
            <person name="Andrzejewski T.M."/>
            <person name="Davidsen T.M."/>
            <person name="Wayne K.J."/>
            <person name="Tettelin H."/>
            <person name="Glass J.I."/>
            <person name="Rusch D."/>
            <person name="Podicherti R."/>
            <person name="Tsui H.-C.T."/>
            <person name="Winkler M.E."/>
        </authorList>
    </citation>
    <scope>NUCLEOTIDE SEQUENCE</scope>
</reference>
<keyword evidence="3 5" id="KW-1133">Transmembrane helix</keyword>
<dbReference type="GO" id="GO:0005886">
    <property type="term" value="C:plasma membrane"/>
    <property type="evidence" value="ECO:0007669"/>
    <property type="project" value="TreeGrafter"/>
</dbReference>
<keyword evidence="2 5" id="KW-0812">Transmembrane</keyword>
<feature type="transmembrane region" description="Helical" evidence="5">
    <location>
        <begin position="139"/>
        <end position="158"/>
    </location>
</feature>
<feature type="transmembrane region" description="Helical" evidence="5">
    <location>
        <begin position="211"/>
        <end position="232"/>
    </location>
</feature>
<feature type="transmembrane region" description="Helical" evidence="5">
    <location>
        <begin position="96"/>
        <end position="127"/>
    </location>
</feature>
<dbReference type="InterPro" id="IPR044878">
    <property type="entry name" value="UbiA_sf"/>
</dbReference>
<dbReference type="GO" id="GO:0009247">
    <property type="term" value="P:glycolipid biosynthetic process"/>
    <property type="evidence" value="ECO:0007669"/>
    <property type="project" value="TreeGrafter"/>
</dbReference>
<evidence type="ECO:0000256" key="3">
    <source>
        <dbReference type="ARBA" id="ARBA00022989"/>
    </source>
</evidence>
<proteinExistence type="predicted"/>
<evidence type="ECO:0000256" key="4">
    <source>
        <dbReference type="ARBA" id="ARBA00023136"/>
    </source>
</evidence>
<evidence type="ECO:0000313" key="6">
    <source>
        <dbReference type="EMBL" id="SVD24394.1"/>
    </source>
</evidence>
<gene>
    <name evidence="6" type="ORF">METZ01_LOCUS377248</name>
</gene>
<feature type="non-terminal residue" evidence="6">
    <location>
        <position position="270"/>
    </location>
</feature>
<dbReference type="Pfam" id="PF01040">
    <property type="entry name" value="UbiA"/>
    <property type="match status" value="1"/>
</dbReference>
<evidence type="ECO:0000256" key="1">
    <source>
        <dbReference type="ARBA" id="ARBA00004141"/>
    </source>
</evidence>
<evidence type="ECO:0000256" key="5">
    <source>
        <dbReference type="SAM" id="Phobius"/>
    </source>
</evidence>
<feature type="transmembrane region" description="Helical" evidence="5">
    <location>
        <begin position="244"/>
        <end position="264"/>
    </location>
</feature>
<keyword evidence="4 5" id="KW-0472">Membrane</keyword>
<evidence type="ECO:0000256" key="2">
    <source>
        <dbReference type="ARBA" id="ARBA00022692"/>
    </source>
</evidence>
<organism evidence="6">
    <name type="scientific">marine metagenome</name>
    <dbReference type="NCBI Taxonomy" id="408172"/>
    <lineage>
        <taxon>unclassified sequences</taxon>
        <taxon>metagenomes</taxon>
        <taxon>ecological metagenomes</taxon>
    </lineage>
</organism>
<dbReference type="AlphaFoldDB" id="A0A382TQN7"/>